<reference evidence="2 3" key="1">
    <citation type="submission" date="2020-11" db="EMBL/GenBank/DDBJ databases">
        <authorList>
            <person name="Sun Q."/>
        </authorList>
    </citation>
    <scope>NUCLEOTIDE SEQUENCE [LARGE SCALE GENOMIC DNA]</scope>
    <source>
        <strain evidence="2 3">P8398</strain>
    </source>
</reference>
<evidence type="ECO:0000256" key="1">
    <source>
        <dbReference type="SAM" id="Phobius"/>
    </source>
</evidence>
<feature type="transmembrane region" description="Helical" evidence="1">
    <location>
        <begin position="223"/>
        <end position="242"/>
    </location>
</feature>
<dbReference type="Proteomes" id="UP000662888">
    <property type="component" value="Chromosome"/>
</dbReference>
<keyword evidence="1" id="KW-1133">Transmembrane helix</keyword>
<feature type="transmembrane region" description="Helical" evidence="1">
    <location>
        <begin position="127"/>
        <end position="147"/>
    </location>
</feature>
<keyword evidence="3" id="KW-1185">Reference proteome</keyword>
<protein>
    <submittedName>
        <fullName evidence="2">DUF1275 domain-containing protein</fullName>
    </submittedName>
</protein>
<feature type="transmembrane region" description="Helical" evidence="1">
    <location>
        <begin position="100"/>
        <end position="121"/>
    </location>
</feature>
<name>A0AA48WEP9_9BURK</name>
<feature type="transmembrane region" description="Helical" evidence="1">
    <location>
        <begin position="61"/>
        <end position="88"/>
    </location>
</feature>
<keyword evidence="1" id="KW-0472">Membrane</keyword>
<gene>
    <name evidence="2" type="ORF">IV454_05055</name>
</gene>
<dbReference type="RefSeq" id="WP_206090587.1">
    <property type="nucleotide sequence ID" value="NZ_CP065053.1"/>
</dbReference>
<feature type="transmembrane region" description="Helical" evidence="1">
    <location>
        <begin position="199"/>
        <end position="217"/>
    </location>
</feature>
<feature type="transmembrane region" description="Helical" evidence="1">
    <location>
        <begin position="21"/>
        <end position="41"/>
    </location>
</feature>
<dbReference type="Pfam" id="PF06912">
    <property type="entry name" value="DUF1275"/>
    <property type="match status" value="1"/>
</dbReference>
<sequence length="253" mass="26767">MPVNYAKRLTAPSRSSDANAHLGYMLAFVAGAINAGGFLAVHRYTSHMTGVVSAMADDLVLGAHALVLTGLGALLSFMSGAACTAIMVNYGRRRALHGEYALPLMLESVLLLCFGLLGARLADIDGLFASVTVMLLCFIMGLQNALITKLSRAEIRTTHITGIVTDIGIELGKMAYLNRPAQRQAGLAPVTGDRKRLKVLSMLATCFFLGGVAGAFGFSHLGYVATVPLALALMTLAMLPLLDDVKNIATRKQ</sequence>
<dbReference type="PANTHER" id="PTHR37314:SF4">
    <property type="entry name" value="UPF0700 TRANSMEMBRANE PROTEIN YOAK"/>
    <property type="match status" value="1"/>
</dbReference>
<dbReference type="InterPro" id="IPR010699">
    <property type="entry name" value="DUF1275"/>
</dbReference>
<organism evidence="2 3">
    <name type="scientific">Massilia antarctica</name>
    <dbReference type="NCBI Taxonomy" id="2765360"/>
    <lineage>
        <taxon>Bacteria</taxon>
        <taxon>Pseudomonadati</taxon>
        <taxon>Pseudomonadota</taxon>
        <taxon>Betaproteobacteria</taxon>
        <taxon>Burkholderiales</taxon>
        <taxon>Oxalobacteraceae</taxon>
        <taxon>Telluria group</taxon>
        <taxon>Massilia</taxon>
    </lineage>
</organism>
<dbReference type="EMBL" id="CP065053">
    <property type="protein sequence ID" value="QPI50933.1"/>
    <property type="molecule type" value="Genomic_DNA"/>
</dbReference>
<accession>A0AA48WEP9</accession>
<proteinExistence type="predicted"/>
<keyword evidence="1" id="KW-0812">Transmembrane</keyword>
<dbReference type="PANTHER" id="PTHR37314">
    <property type="entry name" value="SLR0142 PROTEIN"/>
    <property type="match status" value="1"/>
</dbReference>
<evidence type="ECO:0000313" key="3">
    <source>
        <dbReference type="Proteomes" id="UP000662888"/>
    </source>
</evidence>
<evidence type="ECO:0000313" key="2">
    <source>
        <dbReference type="EMBL" id="QPI50933.1"/>
    </source>
</evidence>